<keyword evidence="3" id="KW-0489">Methyltransferase</keyword>
<sequence length="381" mass="42444">MPGNQAANKAAAEVDDGVSNLPTSEDSVQTAIEQPAAAEAPPPNTTTETDILGPQQWMQLAEGTDPQDYSDSTLGDNASSSASIASTIFQYRTIHGRTYHSDHGNAQYWGTNDDKQNEAMDINHHVLTLLIGDKLYLAPLPKDIQKVVDIGTGTGIWAIDFADEFPNTRVIGTDISPIQPSWVPPNLEFQIDDCTQKEWAFPRDSLDYVHMRWLVGSIVDWTALFKHAYNSLKPGGFIESHEASPYIVSDDGSIHETSAMNQWGKFFVEGGRKMGRSFTVVKDGTQRKAMEEAGFVDIEEANLKNPLGGWPRDPKLSEIGKYTQLALEQDIEGTVLFMANSVGWTKMEIGVYIAHLRRELRSRKFHPYFWQKVVWGRKPTA</sequence>
<accession>A0AAJ0C2F4</accession>
<dbReference type="GO" id="GO:0032259">
    <property type="term" value="P:methylation"/>
    <property type="evidence" value="ECO:0007669"/>
    <property type="project" value="UniProtKB-KW"/>
</dbReference>
<name>A0AAJ0C2F4_9PEZI</name>
<dbReference type="AlphaFoldDB" id="A0AAJ0C2F4"/>
<proteinExistence type="inferred from homology"/>
<dbReference type="PANTHER" id="PTHR43591:SF10">
    <property type="entry name" value="ABC TRANSMEMBRANE TYPE-1 DOMAIN-CONTAINING PROTEIN-RELATED"/>
    <property type="match status" value="1"/>
</dbReference>
<dbReference type="InterPro" id="IPR029063">
    <property type="entry name" value="SAM-dependent_MTases_sf"/>
</dbReference>
<dbReference type="PANTHER" id="PTHR43591">
    <property type="entry name" value="METHYLTRANSFERASE"/>
    <property type="match status" value="1"/>
</dbReference>
<dbReference type="Proteomes" id="UP001244011">
    <property type="component" value="Unassembled WGS sequence"/>
</dbReference>
<dbReference type="RefSeq" id="XP_060284081.1">
    <property type="nucleotide sequence ID" value="XM_060429903.1"/>
</dbReference>
<keyword evidence="4" id="KW-1185">Reference proteome</keyword>
<dbReference type="CDD" id="cd02440">
    <property type="entry name" value="AdoMet_MTases"/>
    <property type="match status" value="1"/>
</dbReference>
<evidence type="ECO:0000313" key="3">
    <source>
        <dbReference type="EMBL" id="KAK1767868.1"/>
    </source>
</evidence>
<dbReference type="SUPFAM" id="SSF53335">
    <property type="entry name" value="S-adenosyl-L-methionine-dependent methyltransferases"/>
    <property type="match status" value="1"/>
</dbReference>
<evidence type="ECO:0000313" key="4">
    <source>
        <dbReference type="Proteomes" id="UP001244011"/>
    </source>
</evidence>
<dbReference type="Pfam" id="PF13489">
    <property type="entry name" value="Methyltransf_23"/>
    <property type="match status" value="1"/>
</dbReference>
<gene>
    <name evidence="3" type="ORF">QBC33DRAFT_558694</name>
</gene>
<dbReference type="GO" id="GO:0008168">
    <property type="term" value="F:methyltransferase activity"/>
    <property type="evidence" value="ECO:0007669"/>
    <property type="project" value="UniProtKB-KW"/>
</dbReference>
<dbReference type="Gene3D" id="3.40.50.150">
    <property type="entry name" value="Vaccinia Virus protein VP39"/>
    <property type="match status" value="1"/>
</dbReference>
<comment type="similarity">
    <text evidence="1">Belongs to the methyltransferase superfamily. LaeA methyltransferase family.</text>
</comment>
<comment type="caution">
    <text evidence="3">The sequence shown here is derived from an EMBL/GenBank/DDBJ whole genome shotgun (WGS) entry which is preliminary data.</text>
</comment>
<dbReference type="EMBL" id="MU839007">
    <property type="protein sequence ID" value="KAK1767868.1"/>
    <property type="molecule type" value="Genomic_DNA"/>
</dbReference>
<evidence type="ECO:0000256" key="2">
    <source>
        <dbReference type="SAM" id="MobiDB-lite"/>
    </source>
</evidence>
<feature type="region of interest" description="Disordered" evidence="2">
    <location>
        <begin position="1"/>
        <end position="50"/>
    </location>
</feature>
<keyword evidence="3" id="KW-0808">Transferase</keyword>
<feature type="compositionally biased region" description="Low complexity" evidence="2">
    <location>
        <begin position="30"/>
        <end position="49"/>
    </location>
</feature>
<dbReference type="GeneID" id="85313090"/>
<evidence type="ECO:0000256" key="1">
    <source>
        <dbReference type="ARBA" id="ARBA00038158"/>
    </source>
</evidence>
<feature type="compositionally biased region" description="Polar residues" evidence="2">
    <location>
        <begin position="20"/>
        <end position="29"/>
    </location>
</feature>
<reference evidence="3" key="1">
    <citation type="submission" date="2023-06" db="EMBL/GenBank/DDBJ databases">
        <title>Genome-scale phylogeny and comparative genomics of the fungal order Sordariales.</title>
        <authorList>
            <consortium name="Lawrence Berkeley National Laboratory"/>
            <person name="Hensen N."/>
            <person name="Bonometti L."/>
            <person name="Westerberg I."/>
            <person name="Brannstrom I.O."/>
            <person name="Guillou S."/>
            <person name="Cros-Aarteil S."/>
            <person name="Calhoun S."/>
            <person name="Haridas S."/>
            <person name="Kuo A."/>
            <person name="Mondo S."/>
            <person name="Pangilinan J."/>
            <person name="Riley R."/>
            <person name="Labutti K."/>
            <person name="Andreopoulos B."/>
            <person name="Lipzen A."/>
            <person name="Chen C."/>
            <person name="Yanf M."/>
            <person name="Daum C."/>
            <person name="Ng V."/>
            <person name="Clum A."/>
            <person name="Steindorff A."/>
            <person name="Ohm R."/>
            <person name="Martin F."/>
            <person name="Silar P."/>
            <person name="Natvig D."/>
            <person name="Lalanne C."/>
            <person name="Gautier V."/>
            <person name="Ament-Velasquez S.L."/>
            <person name="Kruys A."/>
            <person name="Hutchinson M.I."/>
            <person name="Powell A.J."/>
            <person name="Barry K."/>
            <person name="Miller A.N."/>
            <person name="Grigoriev I.V."/>
            <person name="Debuchy R."/>
            <person name="Gladieux P."/>
            <person name="Thoren M.H."/>
            <person name="Johannesson H."/>
        </authorList>
    </citation>
    <scope>NUCLEOTIDE SEQUENCE</scope>
    <source>
        <strain evidence="3">8032-3</strain>
    </source>
</reference>
<protein>
    <submittedName>
        <fullName evidence="3">S-adenosyl-L-methionine-dependent methyltransferase</fullName>
    </submittedName>
</protein>
<organism evidence="3 4">
    <name type="scientific">Phialemonium atrogriseum</name>
    <dbReference type="NCBI Taxonomy" id="1093897"/>
    <lineage>
        <taxon>Eukaryota</taxon>
        <taxon>Fungi</taxon>
        <taxon>Dikarya</taxon>
        <taxon>Ascomycota</taxon>
        <taxon>Pezizomycotina</taxon>
        <taxon>Sordariomycetes</taxon>
        <taxon>Sordariomycetidae</taxon>
        <taxon>Cephalothecales</taxon>
        <taxon>Cephalothecaceae</taxon>
        <taxon>Phialemonium</taxon>
    </lineage>
</organism>